<proteinExistence type="predicted"/>
<name>A0A8H6I219_9AGAR</name>
<evidence type="ECO:0000313" key="3">
    <source>
        <dbReference type="Proteomes" id="UP000521943"/>
    </source>
</evidence>
<dbReference type="EMBL" id="JACGCI010000023">
    <property type="protein sequence ID" value="KAF6757241.1"/>
    <property type="molecule type" value="Genomic_DNA"/>
</dbReference>
<keyword evidence="3" id="KW-1185">Reference proteome</keyword>
<gene>
    <name evidence="2" type="ORF">DFP72DRAFT_1044507</name>
</gene>
<accession>A0A8H6I219</accession>
<evidence type="ECO:0000313" key="2">
    <source>
        <dbReference type="EMBL" id="KAF6757241.1"/>
    </source>
</evidence>
<comment type="caution">
    <text evidence="2">The sequence shown here is derived from an EMBL/GenBank/DDBJ whole genome shotgun (WGS) entry which is preliminary data.</text>
</comment>
<protein>
    <submittedName>
        <fullName evidence="2">Uncharacterized protein</fullName>
    </submittedName>
</protein>
<evidence type="ECO:0000256" key="1">
    <source>
        <dbReference type="SAM" id="MobiDB-lite"/>
    </source>
</evidence>
<reference evidence="2 3" key="1">
    <citation type="submission" date="2020-07" db="EMBL/GenBank/DDBJ databases">
        <title>Comparative genomics of pyrophilous fungi reveals a link between fire events and developmental genes.</title>
        <authorList>
            <consortium name="DOE Joint Genome Institute"/>
            <person name="Steindorff A.S."/>
            <person name="Carver A."/>
            <person name="Calhoun S."/>
            <person name="Stillman K."/>
            <person name="Liu H."/>
            <person name="Lipzen A."/>
            <person name="Pangilinan J."/>
            <person name="Labutti K."/>
            <person name="Bruns T.D."/>
            <person name="Grigoriev I.V."/>
        </authorList>
    </citation>
    <scope>NUCLEOTIDE SEQUENCE [LARGE SCALE GENOMIC DNA]</scope>
    <source>
        <strain evidence="2 3">CBS 144469</strain>
    </source>
</reference>
<sequence length="217" mass="24329">MAGVQAQTRYNRLHDQEGETGRLAPIFDFDYAPKLKHLSLSSASSYLGLGTYRNNRDRWRELLYSEQKGLDKKHTGRVKNGVFLLPTIQFGGRLQLQQRLDGDLSGASYKFSEVSGPGAQRQATPKGIPVEESRKPQSFRSSESMHRTWAVGTRCRYFIPSSVKRGVGQEPSVWLREKANKTERCGTCSSVSGIDIGRGLNPDVVRCMSHESQCDLF</sequence>
<organism evidence="2 3">
    <name type="scientific">Ephemerocybe angulata</name>
    <dbReference type="NCBI Taxonomy" id="980116"/>
    <lineage>
        <taxon>Eukaryota</taxon>
        <taxon>Fungi</taxon>
        <taxon>Dikarya</taxon>
        <taxon>Basidiomycota</taxon>
        <taxon>Agaricomycotina</taxon>
        <taxon>Agaricomycetes</taxon>
        <taxon>Agaricomycetidae</taxon>
        <taxon>Agaricales</taxon>
        <taxon>Agaricineae</taxon>
        <taxon>Psathyrellaceae</taxon>
        <taxon>Ephemerocybe</taxon>
    </lineage>
</organism>
<feature type="region of interest" description="Disordered" evidence="1">
    <location>
        <begin position="111"/>
        <end position="143"/>
    </location>
</feature>
<dbReference type="AlphaFoldDB" id="A0A8H6I219"/>
<dbReference type="Proteomes" id="UP000521943">
    <property type="component" value="Unassembled WGS sequence"/>
</dbReference>